<dbReference type="OrthoDB" id="572496at2"/>
<dbReference type="InterPro" id="IPR000182">
    <property type="entry name" value="GNAT_dom"/>
</dbReference>
<protein>
    <submittedName>
        <fullName evidence="4">4-(Cytidine 5'-diphospho)-2-C-methyl-D-erythritol kinase</fullName>
        <ecNumber evidence="4">2.7.1.148</ecNumber>
    </submittedName>
</protein>
<keyword evidence="4" id="KW-0418">Kinase</keyword>
<evidence type="ECO:0000256" key="1">
    <source>
        <dbReference type="ARBA" id="ARBA00022679"/>
    </source>
</evidence>
<dbReference type="EC" id="2.7.1.148" evidence="4"/>
<dbReference type="PATRIC" id="fig|438.15.peg.299"/>
<dbReference type="Gene3D" id="3.40.630.30">
    <property type="match status" value="1"/>
</dbReference>
<organism evidence="4 5">
    <name type="scientific">Acetobacter pasteurianus</name>
    <name type="common">Acetobacter turbidans</name>
    <dbReference type="NCBI Taxonomy" id="438"/>
    <lineage>
        <taxon>Bacteria</taxon>
        <taxon>Pseudomonadati</taxon>
        <taxon>Pseudomonadota</taxon>
        <taxon>Alphaproteobacteria</taxon>
        <taxon>Acetobacterales</taxon>
        <taxon>Acetobacteraceae</taxon>
        <taxon>Acetobacter</taxon>
    </lineage>
</organism>
<name>A0A1A0DMQ2_ACEPA</name>
<dbReference type="RefSeq" id="WP_003630569.1">
    <property type="nucleotide sequence ID" value="NZ_LYUD01000020.1"/>
</dbReference>
<evidence type="ECO:0000259" key="3">
    <source>
        <dbReference type="PROSITE" id="PS51186"/>
    </source>
</evidence>
<dbReference type="PANTHER" id="PTHR43800">
    <property type="entry name" value="PEPTIDYL-LYSINE N-ACETYLTRANSFERASE YJAB"/>
    <property type="match status" value="1"/>
</dbReference>
<evidence type="ECO:0000313" key="5">
    <source>
        <dbReference type="Proteomes" id="UP000093796"/>
    </source>
</evidence>
<reference evidence="4 5" key="1">
    <citation type="submission" date="2016-05" db="EMBL/GenBank/DDBJ databases">
        <title>Genome sequencing of Acetobacter pasteurianus strain SRCM100623.</title>
        <authorList>
            <person name="Song Y.R."/>
        </authorList>
    </citation>
    <scope>NUCLEOTIDE SEQUENCE [LARGE SCALE GENOMIC DNA]</scope>
    <source>
        <strain evidence="4 5">SRCM100623</strain>
    </source>
</reference>
<comment type="caution">
    <text evidence="4">The sequence shown here is derived from an EMBL/GenBank/DDBJ whole genome shotgun (WGS) entry which is preliminary data.</text>
</comment>
<keyword evidence="2" id="KW-0012">Acyltransferase</keyword>
<keyword evidence="1 4" id="KW-0808">Transferase</keyword>
<dbReference type="InterPro" id="IPR016181">
    <property type="entry name" value="Acyl_CoA_acyltransferase"/>
</dbReference>
<gene>
    <name evidence="4" type="primary">ispE</name>
    <name evidence="4" type="ORF">SRCM100623_00273</name>
</gene>
<feature type="domain" description="N-acetyltransferase" evidence="3">
    <location>
        <begin position="16"/>
        <end position="159"/>
    </location>
</feature>
<dbReference type="PROSITE" id="PS51186">
    <property type="entry name" value="GNAT"/>
    <property type="match status" value="1"/>
</dbReference>
<proteinExistence type="predicted"/>
<dbReference type="Proteomes" id="UP000093796">
    <property type="component" value="Unassembled WGS sequence"/>
</dbReference>
<dbReference type="CDD" id="cd04301">
    <property type="entry name" value="NAT_SF"/>
    <property type="match status" value="1"/>
</dbReference>
<dbReference type="AlphaFoldDB" id="A0A1A0DMQ2"/>
<dbReference type="EMBL" id="LYUD01000020">
    <property type="protein sequence ID" value="OAZ76156.1"/>
    <property type="molecule type" value="Genomic_DNA"/>
</dbReference>
<evidence type="ECO:0000256" key="2">
    <source>
        <dbReference type="ARBA" id="ARBA00023315"/>
    </source>
</evidence>
<dbReference type="Pfam" id="PF00583">
    <property type="entry name" value="Acetyltransf_1"/>
    <property type="match status" value="1"/>
</dbReference>
<dbReference type="GO" id="GO:0016747">
    <property type="term" value="F:acyltransferase activity, transferring groups other than amino-acyl groups"/>
    <property type="evidence" value="ECO:0007669"/>
    <property type="project" value="InterPro"/>
</dbReference>
<accession>A0A1A0DMQ2</accession>
<dbReference type="PANTHER" id="PTHR43800:SF1">
    <property type="entry name" value="PEPTIDYL-LYSINE N-ACETYLTRANSFERASE YJAB"/>
    <property type="match status" value="1"/>
</dbReference>
<dbReference type="SUPFAM" id="SSF55729">
    <property type="entry name" value="Acyl-CoA N-acyltransferases (Nat)"/>
    <property type="match status" value="1"/>
</dbReference>
<dbReference type="GO" id="GO:0050515">
    <property type="term" value="F:4-(cytidine 5'-diphospho)-2-C-methyl-D-erythritol kinase activity"/>
    <property type="evidence" value="ECO:0007669"/>
    <property type="project" value="UniProtKB-EC"/>
</dbReference>
<evidence type="ECO:0000313" key="4">
    <source>
        <dbReference type="EMBL" id="OAZ76156.1"/>
    </source>
</evidence>
<sequence>MNKSDFTIRKTCIEDVPVLALIEQSAAQIFRQIPSLSWIADHTVLPVDIHLSAITAGTSWVAVDHNGQPVAFLCARIYAQEFHILEMSVCKKEQKRGIGTALLYAACSWAKAYQLSAVTLTTFRGLPWNAPFYTRLGFKILPESLINPRLAAVLQDEVESGFPPQTRCAMQLNLSHFNAA</sequence>